<evidence type="ECO:0000313" key="3">
    <source>
        <dbReference type="Proteomes" id="UP001517247"/>
    </source>
</evidence>
<keyword evidence="2" id="KW-0560">Oxidoreductase</keyword>
<sequence length="119" mass="13450">MSNSLTINEVKSIPPFRGLGVLEVAILNVIPNLTAEFETAFAKAERIIASMKGYVSHQLQKCIEDPAKYILLVNWTDLEAHTVGFRGSAEYQEWKALLHHFYNPFPTVEHFEMVKGSKS</sequence>
<evidence type="ECO:0000259" key="1">
    <source>
        <dbReference type="PROSITE" id="PS51725"/>
    </source>
</evidence>
<dbReference type="EMBL" id="SSHJ02000001">
    <property type="protein sequence ID" value="MFN0254819.1"/>
    <property type="molecule type" value="Genomic_DNA"/>
</dbReference>
<feature type="domain" description="ABM" evidence="1">
    <location>
        <begin position="21"/>
        <end position="111"/>
    </location>
</feature>
<keyword evidence="2" id="KW-0503">Monooxygenase</keyword>
<proteinExistence type="predicted"/>
<dbReference type="Gene3D" id="3.30.70.100">
    <property type="match status" value="1"/>
</dbReference>
<dbReference type="GO" id="GO:0004497">
    <property type="term" value="F:monooxygenase activity"/>
    <property type="evidence" value="ECO:0007669"/>
    <property type="project" value="UniProtKB-KW"/>
</dbReference>
<dbReference type="InterPro" id="IPR011008">
    <property type="entry name" value="Dimeric_a/b-barrel"/>
</dbReference>
<dbReference type="PROSITE" id="PS51725">
    <property type="entry name" value="ABM"/>
    <property type="match status" value="1"/>
</dbReference>
<dbReference type="InterPro" id="IPR007138">
    <property type="entry name" value="ABM_dom"/>
</dbReference>
<accession>A0ABW9J2P7</accession>
<reference evidence="2 3" key="1">
    <citation type="submission" date="2024-12" db="EMBL/GenBank/DDBJ databases">
        <authorList>
            <person name="Hu S."/>
        </authorList>
    </citation>
    <scope>NUCLEOTIDE SEQUENCE [LARGE SCALE GENOMIC DNA]</scope>
    <source>
        <strain evidence="2 3">THG-T11</strain>
    </source>
</reference>
<dbReference type="Proteomes" id="UP001517247">
    <property type="component" value="Unassembled WGS sequence"/>
</dbReference>
<gene>
    <name evidence="2" type="ORF">E6A44_004505</name>
</gene>
<organism evidence="2 3">
    <name type="scientific">Pedobacter ureilyticus</name>
    <dbReference type="NCBI Taxonomy" id="1393051"/>
    <lineage>
        <taxon>Bacteria</taxon>
        <taxon>Pseudomonadati</taxon>
        <taxon>Bacteroidota</taxon>
        <taxon>Sphingobacteriia</taxon>
        <taxon>Sphingobacteriales</taxon>
        <taxon>Sphingobacteriaceae</taxon>
        <taxon>Pedobacter</taxon>
    </lineage>
</organism>
<dbReference type="EC" id="1.14.-.-" evidence="2"/>
<protein>
    <submittedName>
        <fullName evidence="2">Antibiotic biosynthesis monooxygenase family protein</fullName>
        <ecNumber evidence="2">1.14.-.-</ecNumber>
    </submittedName>
</protein>
<dbReference type="SUPFAM" id="SSF54909">
    <property type="entry name" value="Dimeric alpha+beta barrel"/>
    <property type="match status" value="1"/>
</dbReference>
<dbReference type="RefSeq" id="WP_138721948.1">
    <property type="nucleotide sequence ID" value="NZ_SSHJ02000001.1"/>
</dbReference>
<evidence type="ECO:0000313" key="2">
    <source>
        <dbReference type="EMBL" id="MFN0254819.1"/>
    </source>
</evidence>
<dbReference type="Pfam" id="PF03992">
    <property type="entry name" value="ABM"/>
    <property type="match status" value="1"/>
</dbReference>
<name>A0ABW9J2P7_9SPHI</name>
<comment type="caution">
    <text evidence="2">The sequence shown here is derived from an EMBL/GenBank/DDBJ whole genome shotgun (WGS) entry which is preliminary data.</text>
</comment>
<keyword evidence="3" id="KW-1185">Reference proteome</keyword>